<dbReference type="VEuPathDB" id="FungiDB:SPPG_03684"/>
<evidence type="ECO:0000256" key="5">
    <source>
        <dbReference type="ARBA" id="ARBA00022598"/>
    </source>
</evidence>
<dbReference type="FunFam" id="3.30.930.10:FF:000238">
    <property type="entry name" value="Lysine--tRNA ligase"/>
    <property type="match status" value="1"/>
</dbReference>
<dbReference type="PRINTS" id="PR00982">
    <property type="entry name" value="TRNASYNTHLYS"/>
</dbReference>
<protein>
    <recommendedName>
        <fullName evidence="11">Lysine--tRNA ligase</fullName>
        <ecNumber evidence="11">6.1.1.6</ecNumber>
    </recommendedName>
    <alternativeName>
        <fullName evidence="11">Lysyl-tRNA synthetase</fullName>
    </alternativeName>
</protein>
<accession>A0A0L0HKA9</accession>
<dbReference type="GO" id="GO:0005524">
    <property type="term" value="F:ATP binding"/>
    <property type="evidence" value="ECO:0007669"/>
    <property type="project" value="UniProtKB-KW"/>
</dbReference>
<dbReference type="GO" id="GO:0008033">
    <property type="term" value="P:tRNA processing"/>
    <property type="evidence" value="ECO:0007669"/>
    <property type="project" value="EnsemblFungi"/>
</dbReference>
<dbReference type="InterPro" id="IPR012340">
    <property type="entry name" value="NA-bd_OB-fold"/>
</dbReference>
<dbReference type="CDD" id="cd04322">
    <property type="entry name" value="LysRS_N"/>
    <property type="match status" value="1"/>
</dbReference>
<dbReference type="InterPro" id="IPR018149">
    <property type="entry name" value="Lys-tRNA-synth_II_C"/>
</dbReference>
<dbReference type="GO" id="GO:0004824">
    <property type="term" value="F:lysine-tRNA ligase activity"/>
    <property type="evidence" value="ECO:0007669"/>
    <property type="project" value="UniProtKB-EC"/>
</dbReference>
<dbReference type="PIRSF" id="PIRSF039101">
    <property type="entry name" value="LysRS2"/>
    <property type="match status" value="1"/>
</dbReference>
<comment type="subcellular location">
    <subcellularLocation>
        <location evidence="1">Cytoplasm</location>
    </subcellularLocation>
</comment>
<comment type="catalytic activity">
    <reaction evidence="10 11">
        <text>tRNA(Lys) + L-lysine + ATP = L-lysyl-tRNA(Lys) + AMP + diphosphate</text>
        <dbReference type="Rhea" id="RHEA:20792"/>
        <dbReference type="Rhea" id="RHEA-COMP:9696"/>
        <dbReference type="Rhea" id="RHEA-COMP:9697"/>
        <dbReference type="ChEBI" id="CHEBI:30616"/>
        <dbReference type="ChEBI" id="CHEBI:32551"/>
        <dbReference type="ChEBI" id="CHEBI:33019"/>
        <dbReference type="ChEBI" id="CHEBI:78442"/>
        <dbReference type="ChEBI" id="CHEBI:78529"/>
        <dbReference type="ChEBI" id="CHEBI:456215"/>
        <dbReference type="EC" id="6.1.1.6"/>
    </reaction>
</comment>
<name>A0A0L0HKA9_SPIPD</name>
<dbReference type="GO" id="GO:0000049">
    <property type="term" value="F:tRNA binding"/>
    <property type="evidence" value="ECO:0007669"/>
    <property type="project" value="TreeGrafter"/>
</dbReference>
<dbReference type="InterPro" id="IPR044136">
    <property type="entry name" value="Lys-tRNA-ligase_II_N"/>
</dbReference>
<evidence type="ECO:0000313" key="14">
    <source>
        <dbReference type="Proteomes" id="UP000053201"/>
    </source>
</evidence>
<dbReference type="PANTHER" id="PTHR42918:SF5">
    <property type="entry name" value="LYSINE--TRNA LIGASE, MITOCHONDRIAL"/>
    <property type="match status" value="1"/>
</dbReference>
<dbReference type="EMBL" id="KQ257454">
    <property type="protein sequence ID" value="KND01896.1"/>
    <property type="molecule type" value="Genomic_DNA"/>
</dbReference>
<dbReference type="NCBIfam" id="NF001756">
    <property type="entry name" value="PRK00484.1"/>
    <property type="match status" value="1"/>
</dbReference>
<organism evidence="13 14">
    <name type="scientific">Spizellomyces punctatus (strain DAOM BR117)</name>
    <dbReference type="NCBI Taxonomy" id="645134"/>
    <lineage>
        <taxon>Eukaryota</taxon>
        <taxon>Fungi</taxon>
        <taxon>Fungi incertae sedis</taxon>
        <taxon>Chytridiomycota</taxon>
        <taxon>Chytridiomycota incertae sedis</taxon>
        <taxon>Chytridiomycetes</taxon>
        <taxon>Spizellomycetales</taxon>
        <taxon>Spizellomycetaceae</taxon>
        <taxon>Spizellomyces</taxon>
    </lineage>
</organism>
<keyword evidence="9" id="KW-0030">Aminoacyl-tRNA synthetase</keyword>
<evidence type="ECO:0000256" key="1">
    <source>
        <dbReference type="ARBA" id="ARBA00004496"/>
    </source>
</evidence>
<dbReference type="InterPro" id="IPR006195">
    <property type="entry name" value="aa-tRNA-synth_II"/>
</dbReference>
<keyword evidence="8" id="KW-0648">Protein biosynthesis</keyword>
<dbReference type="Pfam" id="PF01336">
    <property type="entry name" value="tRNA_anti-codon"/>
    <property type="match status" value="1"/>
</dbReference>
<keyword evidence="6" id="KW-0547">Nucleotide-binding</keyword>
<evidence type="ECO:0000256" key="10">
    <source>
        <dbReference type="ARBA" id="ARBA00048573"/>
    </source>
</evidence>
<evidence type="ECO:0000256" key="8">
    <source>
        <dbReference type="ARBA" id="ARBA00022917"/>
    </source>
</evidence>
<dbReference type="PROSITE" id="PS50862">
    <property type="entry name" value="AA_TRNA_LIGASE_II"/>
    <property type="match status" value="1"/>
</dbReference>
<dbReference type="eggNOG" id="KOG1885">
    <property type="taxonomic scope" value="Eukaryota"/>
</dbReference>
<evidence type="ECO:0000256" key="4">
    <source>
        <dbReference type="ARBA" id="ARBA00022490"/>
    </source>
</evidence>
<evidence type="ECO:0000256" key="9">
    <source>
        <dbReference type="ARBA" id="ARBA00023146"/>
    </source>
</evidence>
<evidence type="ECO:0000256" key="2">
    <source>
        <dbReference type="ARBA" id="ARBA00008226"/>
    </source>
</evidence>
<evidence type="ECO:0000256" key="3">
    <source>
        <dbReference type="ARBA" id="ARBA00011738"/>
    </source>
</evidence>
<dbReference type="Gene3D" id="3.30.930.10">
    <property type="entry name" value="Bira Bifunctional Protein, Domain 2"/>
    <property type="match status" value="1"/>
</dbReference>
<sequence>MLRRRILPLAVFLARRTHTKPRAGAPTPEEYKQYRLDSLQQLNVSPYPRFRVSPSLLSCGEFNAKFHEQFEKGEWKREEHYVLTGRVTSRRDASRKLVFLDIQRGSDRTQIIVKKNEYESEDGYKSIVASVREGDIVEAAGYPGRSPAGELSLVARSLTLLAPCLHRIPKGQGLLDPETRFRARYLDLIANNETIHIFRKRAEAVQYIRNYLVSRGFLEVETPILGAQAGGANARPFKTTSNALGLDMFLRVAPELYLKQLVIGGIDKVFEMGKQFRNEGIDTTHNPEFTTCEFYQAYTDLESVMDMTEDLLRGLVFTLQGTYQIPYTVHGPNGEMQTIEIDFEKPFKRVDVLEALERSFGKVPDLEDPASTAALLTICKTHNIRVSQPHTVARILDKMISTSIEPNCTQPTFLLNHPVALSPLAKRSSPTSPTTSRFELFIASKELVNAYEELNEPSEQRQRFMEQARDREVGDLEAQVADEGFCEALEYGLPPTTGWGLGVDRLCMLLVGVRRIREVIAFPILGHGEKNA</sequence>
<dbReference type="InParanoid" id="A0A0L0HKA9"/>
<keyword evidence="14" id="KW-1185">Reference proteome</keyword>
<evidence type="ECO:0000259" key="12">
    <source>
        <dbReference type="PROSITE" id="PS50862"/>
    </source>
</evidence>
<comment type="similarity">
    <text evidence="2">Belongs to the class-II aminoacyl-tRNA synthetase family.</text>
</comment>
<dbReference type="GO" id="GO:0070154">
    <property type="term" value="P:mitochondrial lysyl-tRNA aminoacylation"/>
    <property type="evidence" value="ECO:0007669"/>
    <property type="project" value="EnsemblFungi"/>
</dbReference>
<dbReference type="CDD" id="cd00775">
    <property type="entry name" value="LysRS_core"/>
    <property type="match status" value="1"/>
</dbReference>
<dbReference type="InterPro" id="IPR004365">
    <property type="entry name" value="NA-bd_OB_tRNA"/>
</dbReference>
<dbReference type="InterPro" id="IPR004364">
    <property type="entry name" value="Aa-tRNA-synt_II"/>
</dbReference>
<dbReference type="AlphaFoldDB" id="A0A0L0HKA9"/>
<evidence type="ECO:0000313" key="13">
    <source>
        <dbReference type="EMBL" id="KND01896.1"/>
    </source>
</evidence>
<gene>
    <name evidence="13" type="ORF">SPPG_03684</name>
</gene>
<dbReference type="InterPro" id="IPR034762">
    <property type="entry name" value="Lys-tRNA-ligase_II_bac/euk"/>
</dbReference>
<dbReference type="STRING" id="645134.A0A0L0HKA9"/>
<dbReference type="InterPro" id="IPR045864">
    <property type="entry name" value="aa-tRNA-synth_II/BPL/LPL"/>
</dbReference>
<comment type="subunit">
    <text evidence="3">Homodimer.</text>
</comment>
<feature type="domain" description="Aminoacyl-transfer RNA synthetases class-II family profile" evidence="12">
    <location>
        <begin position="206"/>
        <end position="523"/>
    </location>
</feature>
<keyword evidence="5 13" id="KW-0436">Ligase</keyword>
<evidence type="ECO:0000256" key="11">
    <source>
        <dbReference type="RuleBase" id="RU003748"/>
    </source>
</evidence>
<dbReference type="Proteomes" id="UP000053201">
    <property type="component" value="Unassembled WGS sequence"/>
</dbReference>
<reference evidence="13 14" key="1">
    <citation type="submission" date="2009-08" db="EMBL/GenBank/DDBJ databases">
        <title>The Genome Sequence of Spizellomyces punctatus strain DAOM BR117.</title>
        <authorList>
            <consortium name="The Broad Institute Genome Sequencing Platform"/>
            <person name="Russ C."/>
            <person name="Cuomo C."/>
            <person name="Shea T."/>
            <person name="Young S.K."/>
            <person name="Zeng Q."/>
            <person name="Koehrsen M."/>
            <person name="Haas B."/>
            <person name="Borodovsky M."/>
            <person name="Guigo R."/>
            <person name="Alvarado L."/>
            <person name="Berlin A."/>
            <person name="Bochicchio J."/>
            <person name="Borenstein D."/>
            <person name="Chapman S."/>
            <person name="Chen Z."/>
            <person name="Engels R."/>
            <person name="Freedman E."/>
            <person name="Gellesch M."/>
            <person name="Goldberg J."/>
            <person name="Griggs A."/>
            <person name="Gujja S."/>
            <person name="Heiman D."/>
            <person name="Hepburn T."/>
            <person name="Howarth C."/>
            <person name="Jen D."/>
            <person name="Larson L."/>
            <person name="Lewis B."/>
            <person name="Mehta T."/>
            <person name="Park D."/>
            <person name="Pearson M."/>
            <person name="Roberts A."/>
            <person name="Saif S."/>
            <person name="Shenoy N."/>
            <person name="Sisk P."/>
            <person name="Stolte C."/>
            <person name="Sykes S."/>
            <person name="Thomson T."/>
            <person name="Walk T."/>
            <person name="White J."/>
            <person name="Yandava C."/>
            <person name="Burger G."/>
            <person name="Gray M.W."/>
            <person name="Holland P.W.H."/>
            <person name="King N."/>
            <person name="Lang F.B.F."/>
            <person name="Roger A.J."/>
            <person name="Ruiz-Trillo I."/>
            <person name="Lander E."/>
            <person name="Nusbaum C."/>
        </authorList>
    </citation>
    <scope>NUCLEOTIDE SEQUENCE [LARGE SCALE GENOMIC DNA]</scope>
    <source>
        <strain evidence="13 14">DAOM BR117</strain>
    </source>
</reference>
<dbReference type="GeneID" id="27687186"/>
<evidence type="ECO:0000256" key="6">
    <source>
        <dbReference type="ARBA" id="ARBA00022741"/>
    </source>
</evidence>
<dbReference type="GO" id="GO:0005829">
    <property type="term" value="C:cytosol"/>
    <property type="evidence" value="ECO:0007669"/>
    <property type="project" value="TreeGrafter"/>
</dbReference>
<dbReference type="HAMAP" id="MF_00252">
    <property type="entry name" value="Lys_tRNA_synth_class2"/>
    <property type="match status" value="1"/>
</dbReference>
<dbReference type="PANTHER" id="PTHR42918">
    <property type="entry name" value="LYSYL-TRNA SYNTHETASE"/>
    <property type="match status" value="1"/>
</dbReference>
<dbReference type="OMA" id="MQERHVD"/>
<dbReference type="OrthoDB" id="21243at2759"/>
<keyword evidence="4" id="KW-0963">Cytoplasm</keyword>
<dbReference type="Gene3D" id="2.40.50.140">
    <property type="entry name" value="Nucleic acid-binding proteins"/>
    <property type="match status" value="1"/>
</dbReference>
<keyword evidence="7" id="KW-0067">ATP-binding</keyword>
<dbReference type="SUPFAM" id="SSF55681">
    <property type="entry name" value="Class II aaRS and biotin synthetases"/>
    <property type="match status" value="1"/>
</dbReference>
<dbReference type="EC" id="6.1.1.6" evidence="11"/>
<dbReference type="NCBIfam" id="TIGR00499">
    <property type="entry name" value="lysS_bact"/>
    <property type="match status" value="1"/>
</dbReference>
<dbReference type="InterPro" id="IPR002313">
    <property type="entry name" value="Lys-tRNA-ligase_II"/>
</dbReference>
<evidence type="ECO:0000256" key="7">
    <source>
        <dbReference type="ARBA" id="ARBA00022840"/>
    </source>
</evidence>
<dbReference type="Pfam" id="PF00152">
    <property type="entry name" value="tRNA-synt_2"/>
    <property type="match status" value="1"/>
</dbReference>
<dbReference type="RefSeq" id="XP_016609935.1">
    <property type="nucleotide sequence ID" value="XM_016751943.1"/>
</dbReference>
<dbReference type="SUPFAM" id="SSF50249">
    <property type="entry name" value="Nucleic acid-binding proteins"/>
    <property type="match status" value="1"/>
</dbReference>
<dbReference type="GO" id="GO:0005739">
    <property type="term" value="C:mitochondrion"/>
    <property type="evidence" value="ECO:0007669"/>
    <property type="project" value="EnsemblFungi"/>
</dbReference>
<proteinExistence type="inferred from homology"/>